<sequence>MAELNKYSTVAVLEKSPDSLGHSISESEKALRLETKYDRQAEASLFIDRKFLSYALITGETNKPEQIFGPEAWADYLDGRLFTRQYGNQYLTPDFILDLHTQLTKRSNPNVSGKIRNIGIVGGSYDNLGQPVTYTKEQVEAIEANPVLAFQREPKDDEGGTTGFIIYPHSDSIGTKTKEAIAKDLNELCEWFNNEKQKETYDPFTVAGLLQHKLISLHPFLDGNGRLTRVLMNWSLENDGEAPSVIDNPGEDILTDEPTWISRITDGSNQYKALKKRQKSLDEADIDNINALFNLGQDKAFYEYIFRYFKQAPSLTTSGDLHTHQVYEEFLAGFKEEMNRFQEYMQITSKVQTADGEREVSQGGLITPEFMDFATSPNTQVLPMELRKQFFSDIEAYRGGMVGEEIDDQKLCQMFQSYVGVGTGYRALDRASRPATSAQQINVQVIRESMDYYNKMFASLYFAKKHPEMENPYANMPNLVRDLDTVVQDHVVGGQDIWNSPFVSTSLKYNVGIGWAKRFSALYAKNARHGVLFKTHLPKEGMVMTFGQNFKGLTATGIPFEYEALVTGGLQPASIVEIEVYDKGNLHQNPGLKAKRVIEDGKVNIVIEDRQGKFVVNRTYTYNPNTPAFVLSGEEETLTLSATPINQPDTYHPVLPSILGSFKKQYISPFGSIEGYPHIFDYTIQSKENLSKFIKQEDYKIIPSFDEISDKLSKSYPFELNPIMSPPNSLISLLNSENNIKKKKLNDNYILSLNEFIIKPKK</sequence>
<keyword evidence="2" id="KW-0067">ATP-binding</keyword>
<dbReference type="EMBL" id="MFDU01000003">
    <property type="protein sequence ID" value="OGE64676.1"/>
    <property type="molecule type" value="Genomic_DNA"/>
</dbReference>
<feature type="active site" evidence="1">
    <location>
        <position position="218"/>
    </location>
</feature>
<gene>
    <name evidence="4" type="ORF">A3J13_02295</name>
</gene>
<accession>A0A1F5MH26</accession>
<dbReference type="InterPro" id="IPR003812">
    <property type="entry name" value="Fido"/>
</dbReference>
<evidence type="ECO:0000313" key="5">
    <source>
        <dbReference type="Proteomes" id="UP000183317"/>
    </source>
</evidence>
<protein>
    <recommendedName>
        <fullName evidence="3">Fido domain-containing protein</fullName>
    </recommendedName>
</protein>
<dbReference type="InterPro" id="IPR036597">
    <property type="entry name" value="Fido-like_dom_sf"/>
</dbReference>
<dbReference type="PROSITE" id="PS51459">
    <property type="entry name" value="FIDO"/>
    <property type="match status" value="1"/>
</dbReference>
<dbReference type="PANTHER" id="PTHR13504:SF38">
    <property type="entry name" value="FIDO DOMAIN-CONTAINING PROTEIN"/>
    <property type="match status" value="1"/>
</dbReference>
<dbReference type="AlphaFoldDB" id="A0A1F5MH26"/>
<dbReference type="SUPFAM" id="SSF56672">
    <property type="entry name" value="DNA/RNA polymerases"/>
    <property type="match status" value="1"/>
</dbReference>
<evidence type="ECO:0000259" key="3">
    <source>
        <dbReference type="PROSITE" id="PS51459"/>
    </source>
</evidence>
<name>A0A1F5MH26_9BACT</name>
<comment type="caution">
    <text evidence="4">The sequence shown here is derived from an EMBL/GenBank/DDBJ whole genome shotgun (WGS) entry which is preliminary data.</text>
</comment>
<feature type="binding site" evidence="2">
    <location>
        <begin position="222"/>
        <end position="229"/>
    </location>
    <ligand>
        <name>ATP</name>
        <dbReference type="ChEBI" id="CHEBI:30616"/>
    </ligand>
</feature>
<dbReference type="SUPFAM" id="SSF140931">
    <property type="entry name" value="Fic-like"/>
    <property type="match status" value="1"/>
</dbReference>
<dbReference type="PANTHER" id="PTHR13504">
    <property type="entry name" value="FIDO DOMAIN-CONTAINING PROTEIN DDB_G0283145"/>
    <property type="match status" value="1"/>
</dbReference>
<organism evidence="4 5">
    <name type="scientific">Candidatus Daviesbacteria bacterium RIFCSPLOWO2_02_FULL_36_8</name>
    <dbReference type="NCBI Taxonomy" id="1797793"/>
    <lineage>
        <taxon>Bacteria</taxon>
        <taxon>Candidatus Daviesiibacteriota</taxon>
    </lineage>
</organism>
<evidence type="ECO:0000313" key="4">
    <source>
        <dbReference type="EMBL" id="OGE64676.1"/>
    </source>
</evidence>
<dbReference type="InterPro" id="IPR040198">
    <property type="entry name" value="Fido_containing"/>
</dbReference>
<dbReference type="Pfam" id="PF02661">
    <property type="entry name" value="Fic"/>
    <property type="match status" value="1"/>
</dbReference>
<dbReference type="InterPro" id="IPR043502">
    <property type="entry name" value="DNA/RNA_pol_sf"/>
</dbReference>
<dbReference type="Gene3D" id="1.10.3290.10">
    <property type="entry name" value="Fido-like domain"/>
    <property type="match status" value="1"/>
</dbReference>
<evidence type="ECO:0000256" key="2">
    <source>
        <dbReference type="PIRSR" id="PIRSR640198-2"/>
    </source>
</evidence>
<dbReference type="GO" id="GO:0005524">
    <property type="term" value="F:ATP binding"/>
    <property type="evidence" value="ECO:0007669"/>
    <property type="project" value="UniProtKB-KW"/>
</dbReference>
<proteinExistence type="predicted"/>
<evidence type="ECO:0000256" key="1">
    <source>
        <dbReference type="PIRSR" id="PIRSR640198-1"/>
    </source>
</evidence>
<dbReference type="Proteomes" id="UP000183317">
    <property type="component" value="Unassembled WGS sequence"/>
</dbReference>
<feature type="domain" description="Fido" evidence="3">
    <location>
        <begin position="91"/>
        <end position="283"/>
    </location>
</feature>
<reference evidence="4 5" key="1">
    <citation type="journal article" date="2016" name="Nat. Commun.">
        <title>Thousands of microbial genomes shed light on interconnected biogeochemical processes in an aquifer system.</title>
        <authorList>
            <person name="Anantharaman K."/>
            <person name="Brown C.T."/>
            <person name="Hug L.A."/>
            <person name="Sharon I."/>
            <person name="Castelle C.J."/>
            <person name="Probst A.J."/>
            <person name="Thomas B.C."/>
            <person name="Singh A."/>
            <person name="Wilkins M.J."/>
            <person name="Karaoz U."/>
            <person name="Brodie E.L."/>
            <person name="Williams K.H."/>
            <person name="Hubbard S.S."/>
            <person name="Banfield J.F."/>
        </authorList>
    </citation>
    <scope>NUCLEOTIDE SEQUENCE [LARGE SCALE GENOMIC DNA]</scope>
</reference>
<keyword evidence="2" id="KW-0547">Nucleotide-binding</keyword>